<name>A0A6A3D9X8_HIBSY</name>
<proteinExistence type="predicted"/>
<dbReference type="PANTHER" id="PTHR37610:SF6">
    <property type="entry name" value="GAG-POLYPEPTIDE OF LTR COPIA-TYPE-RELATED"/>
    <property type="match status" value="1"/>
</dbReference>
<keyword evidence="4" id="KW-1185">Reference proteome</keyword>
<dbReference type="Proteomes" id="UP000436088">
    <property type="component" value="Unassembled WGS sequence"/>
</dbReference>
<dbReference type="PANTHER" id="PTHR37610">
    <property type="entry name" value="CCHC-TYPE DOMAIN-CONTAINING PROTEIN"/>
    <property type="match status" value="1"/>
</dbReference>
<reference evidence="3" key="1">
    <citation type="submission" date="2019-09" db="EMBL/GenBank/DDBJ databases">
        <title>Draft genome information of white flower Hibiscus syriacus.</title>
        <authorList>
            <person name="Kim Y.-M."/>
        </authorList>
    </citation>
    <scope>NUCLEOTIDE SEQUENCE [LARGE SCALE GENOMIC DNA]</scope>
    <source>
        <strain evidence="3">YM2019G1</strain>
    </source>
</reference>
<sequence>MLALSTKNKLGFIDGSIVTPNSSMVDQFHAWTWANNLVISWILNSVSKDIAASLLYHTTAEMWKDLVDCFQQSNGPRLFQLKKLLCELVQDQVSIRYSFKNGSFDVRGKGSQVAHTNSIISHQESSGSTVGEAFTPQQWISPVCAIDSKDCGFSKCVVDHSSVLEPQHGQNVLLPIQHNHHEIAMEYHVNDDTAWRNAMNDELRAMESLDTWSIVSLPEGKSAIDWFCLLLQQLEDVIYCNCTNMVCKLRKSIYGLKQASRQWFYVFSSVVLKLGFQQSHVEHSLFTKGFNDTFVALLVYVDDIVIADADLQLLYETQNLLKQYFKLKELVPLHYFLGFEVAHNASGISISQRKNALQFLEDT</sequence>
<evidence type="ECO:0000313" key="3">
    <source>
        <dbReference type="EMBL" id="KAE8735959.1"/>
    </source>
</evidence>
<gene>
    <name evidence="3" type="ORF">F3Y22_tig00000218pilonHSYRG00012</name>
</gene>
<dbReference type="InterPro" id="IPR029472">
    <property type="entry name" value="Copia-like_N"/>
</dbReference>
<dbReference type="AlphaFoldDB" id="A0A6A3D9X8"/>
<organism evidence="3 4">
    <name type="scientific">Hibiscus syriacus</name>
    <name type="common">Rose of Sharon</name>
    <dbReference type="NCBI Taxonomy" id="106335"/>
    <lineage>
        <taxon>Eukaryota</taxon>
        <taxon>Viridiplantae</taxon>
        <taxon>Streptophyta</taxon>
        <taxon>Embryophyta</taxon>
        <taxon>Tracheophyta</taxon>
        <taxon>Spermatophyta</taxon>
        <taxon>Magnoliopsida</taxon>
        <taxon>eudicotyledons</taxon>
        <taxon>Gunneridae</taxon>
        <taxon>Pentapetalae</taxon>
        <taxon>rosids</taxon>
        <taxon>malvids</taxon>
        <taxon>Malvales</taxon>
        <taxon>Malvaceae</taxon>
        <taxon>Malvoideae</taxon>
        <taxon>Hibiscus</taxon>
    </lineage>
</organism>
<evidence type="ECO:0000259" key="2">
    <source>
        <dbReference type="Pfam" id="PF14244"/>
    </source>
</evidence>
<feature type="domain" description="Retrotransposon Copia-like N-terminal" evidence="2">
    <location>
        <begin position="1"/>
        <end position="21"/>
    </location>
</feature>
<dbReference type="EMBL" id="VEPZ02000023">
    <property type="protein sequence ID" value="KAE8735959.1"/>
    <property type="molecule type" value="Genomic_DNA"/>
</dbReference>
<accession>A0A6A3D9X8</accession>
<feature type="domain" description="Reverse transcriptase Ty1/copia-type" evidence="1">
    <location>
        <begin position="242"/>
        <end position="360"/>
    </location>
</feature>
<evidence type="ECO:0000313" key="4">
    <source>
        <dbReference type="Proteomes" id="UP000436088"/>
    </source>
</evidence>
<dbReference type="SUPFAM" id="SSF56672">
    <property type="entry name" value="DNA/RNA polymerases"/>
    <property type="match status" value="1"/>
</dbReference>
<dbReference type="InterPro" id="IPR013103">
    <property type="entry name" value="RVT_2"/>
</dbReference>
<protein>
    <submittedName>
        <fullName evidence="3">C2H2-like zinc finger protein</fullName>
    </submittedName>
</protein>
<comment type="caution">
    <text evidence="3">The sequence shown here is derived from an EMBL/GenBank/DDBJ whole genome shotgun (WGS) entry which is preliminary data.</text>
</comment>
<evidence type="ECO:0000259" key="1">
    <source>
        <dbReference type="Pfam" id="PF07727"/>
    </source>
</evidence>
<dbReference type="InterPro" id="IPR043502">
    <property type="entry name" value="DNA/RNA_pol_sf"/>
</dbReference>
<dbReference type="Pfam" id="PF14244">
    <property type="entry name" value="Retrotran_gag_3"/>
    <property type="match status" value="1"/>
</dbReference>
<dbReference type="Pfam" id="PF07727">
    <property type="entry name" value="RVT_2"/>
    <property type="match status" value="1"/>
</dbReference>